<sequence>MKRIVQIGLSASLLAVALWLAFRGFNPADFKTSLSAIQYPQLALAGFAVIVSSMLAAMRLQLIAAGYGYKLTAREAVATLSLGQIGGLLFFQIFGQLAARSSYLGRRSVPFAGTVLITTQERIAAALVSLALAAAGAIYLFRHLSFDAVAASDLLEAIAGVLIASIAPIIIWKREIASYLSTVTRTDLLRVVQNVGLSLAVQLAMMAAYVSAGRAFGASHSLTDLAAASALVMFAASIPISFAGWGIREMSAVVALGAIGMTDERAVCVALAVGIISIVTAGLLAAVSARTLEKGASHSIVSTTAGKLRPEAFLAGFLPVSVALLMFFQVHVPTTKSVINVNLADPFAIVAGFLLLFSAWRSPPVWRLSYLNFHILACSLAMLVALLIGASRVGWTEWAVTTKFLGWFVLLAFGATGAMGTRIDLSRILTTVTVVGAIIIAAELVGVLVSASGFTKKYFLDGFAQNVNAFSFQCLMVLAASLARDPRNRLVIGLALAAITIAGSRAAIGSAFVVLVTAIIFIPAIWRKVLDATIIACVIVYFIQISGGMASGTMSVLAERSVSDADHYATMYSGFRMFLESPVFGAGLGVFIAEWPATYKLVIHSTPVWLLAEFGIVGAALFLVPIVRIAFGELCRFRRDDVAGNLLLLIIAGFSAMSCFHELFNQRTFWFLLGASLATVTKEKSRTPVKERG</sequence>
<name>A0A840MTI7_9BRAD</name>
<protein>
    <submittedName>
        <fullName evidence="8">Uncharacterized membrane protein YbhN (UPF0104 family)</fullName>
    </submittedName>
</protein>
<evidence type="ECO:0000313" key="9">
    <source>
        <dbReference type="Proteomes" id="UP000521227"/>
    </source>
</evidence>
<feature type="transmembrane region" description="Helical" evidence="6">
    <location>
        <begin position="578"/>
        <end position="597"/>
    </location>
</feature>
<accession>A0A840MTI7</accession>
<feature type="transmembrane region" description="Helical" evidence="6">
    <location>
        <begin position="532"/>
        <end position="557"/>
    </location>
</feature>
<evidence type="ECO:0000256" key="4">
    <source>
        <dbReference type="ARBA" id="ARBA00022989"/>
    </source>
</evidence>
<comment type="subcellular location">
    <subcellularLocation>
        <location evidence="1">Cell membrane</location>
        <topology evidence="1">Multi-pass membrane protein</topology>
    </subcellularLocation>
</comment>
<dbReference type="InterPro" id="IPR007016">
    <property type="entry name" value="O-antigen_ligase-rel_domated"/>
</dbReference>
<dbReference type="Pfam" id="PF03706">
    <property type="entry name" value="LPG_synthase_TM"/>
    <property type="match status" value="1"/>
</dbReference>
<reference evidence="8 9" key="1">
    <citation type="submission" date="2020-08" db="EMBL/GenBank/DDBJ databases">
        <title>Genomic Encyclopedia of Type Strains, Phase IV (KMG-IV): sequencing the most valuable type-strain genomes for metagenomic binning, comparative biology and taxonomic classification.</title>
        <authorList>
            <person name="Goeker M."/>
        </authorList>
    </citation>
    <scope>NUCLEOTIDE SEQUENCE [LARGE SCALE GENOMIC DNA]</scope>
    <source>
        <strain evidence="8 9">DSM 17498</strain>
    </source>
</reference>
<feature type="transmembrane region" description="Helical" evidence="6">
    <location>
        <begin position="312"/>
        <end position="332"/>
    </location>
</feature>
<dbReference type="Proteomes" id="UP000521227">
    <property type="component" value="Unassembled WGS sequence"/>
</dbReference>
<dbReference type="PANTHER" id="PTHR40277:SF1">
    <property type="entry name" value="BLL5419 PROTEIN"/>
    <property type="match status" value="1"/>
</dbReference>
<feature type="transmembrane region" description="Helical" evidence="6">
    <location>
        <begin position="494"/>
        <end position="526"/>
    </location>
</feature>
<feature type="transmembrane region" description="Helical" evidence="6">
    <location>
        <begin position="267"/>
        <end position="292"/>
    </location>
</feature>
<evidence type="ECO:0000256" key="5">
    <source>
        <dbReference type="ARBA" id="ARBA00023136"/>
    </source>
</evidence>
<feature type="transmembrane region" description="Helical" evidence="6">
    <location>
        <begin position="153"/>
        <end position="171"/>
    </location>
</feature>
<dbReference type="AlphaFoldDB" id="A0A840MTI7"/>
<feature type="transmembrane region" description="Helical" evidence="6">
    <location>
        <begin position="123"/>
        <end position="141"/>
    </location>
</feature>
<feature type="transmembrane region" description="Helical" evidence="6">
    <location>
        <begin position="428"/>
        <end position="451"/>
    </location>
</feature>
<evidence type="ECO:0000256" key="6">
    <source>
        <dbReference type="SAM" id="Phobius"/>
    </source>
</evidence>
<dbReference type="EMBL" id="JACHIJ010000002">
    <property type="protein sequence ID" value="MBB5051085.1"/>
    <property type="molecule type" value="Genomic_DNA"/>
</dbReference>
<keyword evidence="3 6" id="KW-0812">Transmembrane</keyword>
<feature type="transmembrane region" description="Helical" evidence="6">
    <location>
        <begin position="643"/>
        <end position="664"/>
    </location>
</feature>
<feature type="transmembrane region" description="Helical" evidence="6">
    <location>
        <begin position="191"/>
        <end position="210"/>
    </location>
</feature>
<evidence type="ECO:0000256" key="3">
    <source>
        <dbReference type="ARBA" id="ARBA00022692"/>
    </source>
</evidence>
<dbReference type="InterPro" id="IPR022791">
    <property type="entry name" value="L-PG_synthase/AglD"/>
</dbReference>
<feature type="transmembrane region" description="Helical" evidence="6">
    <location>
        <begin position="371"/>
        <end position="392"/>
    </location>
</feature>
<feature type="transmembrane region" description="Helical" evidence="6">
    <location>
        <begin position="39"/>
        <end position="57"/>
    </location>
</feature>
<keyword evidence="2" id="KW-1003">Cell membrane</keyword>
<evidence type="ECO:0000256" key="2">
    <source>
        <dbReference type="ARBA" id="ARBA00022475"/>
    </source>
</evidence>
<dbReference type="GO" id="GO:0005886">
    <property type="term" value="C:plasma membrane"/>
    <property type="evidence" value="ECO:0007669"/>
    <property type="project" value="UniProtKB-SubCell"/>
</dbReference>
<feature type="transmembrane region" description="Helical" evidence="6">
    <location>
        <begin position="609"/>
        <end position="631"/>
    </location>
</feature>
<dbReference type="PANTHER" id="PTHR40277">
    <property type="entry name" value="BLL5419 PROTEIN"/>
    <property type="match status" value="1"/>
</dbReference>
<dbReference type="RefSeq" id="WP_184082875.1">
    <property type="nucleotide sequence ID" value="NZ_JACHIJ010000002.1"/>
</dbReference>
<feature type="transmembrane region" description="Helical" evidence="6">
    <location>
        <begin position="404"/>
        <end position="421"/>
    </location>
</feature>
<dbReference type="Pfam" id="PF04932">
    <property type="entry name" value="Wzy_C"/>
    <property type="match status" value="1"/>
</dbReference>
<proteinExistence type="predicted"/>
<feature type="transmembrane region" description="Helical" evidence="6">
    <location>
        <begin position="222"/>
        <end position="247"/>
    </location>
</feature>
<feature type="domain" description="O-antigen ligase-related" evidence="7">
    <location>
        <begin position="491"/>
        <end position="623"/>
    </location>
</feature>
<evidence type="ECO:0000256" key="1">
    <source>
        <dbReference type="ARBA" id="ARBA00004651"/>
    </source>
</evidence>
<keyword evidence="4 6" id="KW-1133">Transmembrane helix</keyword>
<evidence type="ECO:0000313" key="8">
    <source>
        <dbReference type="EMBL" id="MBB5051085.1"/>
    </source>
</evidence>
<evidence type="ECO:0000259" key="7">
    <source>
        <dbReference type="Pfam" id="PF04932"/>
    </source>
</evidence>
<keyword evidence="5 6" id="KW-0472">Membrane</keyword>
<feature type="transmembrane region" description="Helical" evidence="6">
    <location>
        <begin position="338"/>
        <end position="359"/>
    </location>
</feature>
<gene>
    <name evidence="8" type="ORF">HNQ36_001039</name>
</gene>
<organism evidence="8 9">
    <name type="scientific">Afipia massiliensis</name>
    <dbReference type="NCBI Taxonomy" id="211460"/>
    <lineage>
        <taxon>Bacteria</taxon>
        <taxon>Pseudomonadati</taxon>
        <taxon>Pseudomonadota</taxon>
        <taxon>Alphaproteobacteria</taxon>
        <taxon>Hyphomicrobiales</taxon>
        <taxon>Nitrobacteraceae</taxon>
        <taxon>Afipia</taxon>
    </lineage>
</organism>
<comment type="caution">
    <text evidence="8">The sequence shown here is derived from an EMBL/GenBank/DDBJ whole genome shotgun (WGS) entry which is preliminary data.</text>
</comment>